<dbReference type="STRING" id="314230.DSM3645_27453"/>
<protein>
    <recommendedName>
        <fullName evidence="5">NADH-dependent dehydrogenase</fullName>
    </recommendedName>
</protein>
<dbReference type="PANTHER" id="PTHR43818:SF10">
    <property type="entry name" value="NADH-DEPENDENT DEHYDROGENASE-RELATED"/>
    <property type="match status" value="1"/>
</dbReference>
<dbReference type="HOGENOM" id="CLU_023194_24_0_0"/>
<reference evidence="3 4" key="1">
    <citation type="submission" date="2006-02" db="EMBL/GenBank/DDBJ databases">
        <authorList>
            <person name="Amann R."/>
            <person name="Ferriera S."/>
            <person name="Johnson J."/>
            <person name="Kravitz S."/>
            <person name="Halpern A."/>
            <person name="Remington K."/>
            <person name="Beeson K."/>
            <person name="Tran B."/>
            <person name="Rogers Y.-H."/>
            <person name="Friedman R."/>
            <person name="Venter J.C."/>
        </authorList>
    </citation>
    <scope>NUCLEOTIDE SEQUENCE [LARGE SCALE GENOMIC DNA]</scope>
    <source>
        <strain evidence="3 4">DSM 3645</strain>
    </source>
</reference>
<gene>
    <name evidence="3" type="ORF">DSM3645_27453</name>
</gene>
<dbReference type="eggNOG" id="COG0673">
    <property type="taxonomic scope" value="Bacteria"/>
</dbReference>
<dbReference type="Proteomes" id="UP000004358">
    <property type="component" value="Unassembled WGS sequence"/>
</dbReference>
<dbReference type="SUPFAM" id="SSF51735">
    <property type="entry name" value="NAD(P)-binding Rossmann-fold domains"/>
    <property type="match status" value="1"/>
</dbReference>
<name>A3ZX12_9BACT</name>
<evidence type="ECO:0000313" key="4">
    <source>
        <dbReference type="Proteomes" id="UP000004358"/>
    </source>
</evidence>
<evidence type="ECO:0008006" key="5">
    <source>
        <dbReference type="Google" id="ProtNLM"/>
    </source>
</evidence>
<feature type="domain" description="Gfo/Idh/MocA-like oxidoreductase N-terminal" evidence="1">
    <location>
        <begin position="20"/>
        <end position="140"/>
    </location>
</feature>
<dbReference type="InterPro" id="IPR050463">
    <property type="entry name" value="Gfo/Idh/MocA_oxidrdct_glycsds"/>
</dbReference>
<organism evidence="3 4">
    <name type="scientific">Blastopirellula marina DSM 3645</name>
    <dbReference type="NCBI Taxonomy" id="314230"/>
    <lineage>
        <taxon>Bacteria</taxon>
        <taxon>Pseudomonadati</taxon>
        <taxon>Planctomycetota</taxon>
        <taxon>Planctomycetia</taxon>
        <taxon>Pirellulales</taxon>
        <taxon>Pirellulaceae</taxon>
        <taxon>Blastopirellula</taxon>
    </lineage>
</organism>
<sequence>MCSAALACGISHGAPANSKLNVASVGVGGKGWSDLNAVASSPYVNVVALCDIDEGPNNLGRAAEKFPQAKRYVDWRKMMEQSGIDAVIVSTPDHMHAPISLAAMSLGKHVYCQKPLAHSVAEARAMTEAAAKMGVVTQMGNQIQSHTYYRTAVRLLQEGAIGKIREVYSWQSGNTSWNLWDDRVPGSNPVPSGVHWDLWLGVAPERPYVSKCYHPYNWRNWQDFGTGKLGDFACHILDPVFTALELTAPTSLVAENQVLNKEVWSKTNIVKYKFPGTQYTTDPTIKVTWYSGEGHRPTREQLTLPEGVKIPKAGSVFIGEKGHLILPHVGAPMLSPREAFEEYPVTKVEGRDHYTGWADACRGEADTTSAFSYSGPLTETVLLGIVASRLPTQSLEWDSAKMNITNAPEANQFLRKDYRSGWTVPEV</sequence>
<feature type="domain" description="Gfo/Idh/MocA-like oxidoreductase bacterial type C-terminal" evidence="2">
    <location>
        <begin position="186"/>
        <end position="271"/>
    </location>
</feature>
<dbReference type="AlphaFoldDB" id="A3ZX12"/>
<accession>A3ZX12</accession>
<evidence type="ECO:0000259" key="1">
    <source>
        <dbReference type="Pfam" id="PF01408"/>
    </source>
</evidence>
<dbReference type="Pfam" id="PF19051">
    <property type="entry name" value="GFO_IDH_MocA_C2"/>
    <property type="match status" value="1"/>
</dbReference>
<evidence type="ECO:0000313" key="3">
    <source>
        <dbReference type="EMBL" id="EAQ78889.1"/>
    </source>
</evidence>
<dbReference type="Gene3D" id="3.40.50.720">
    <property type="entry name" value="NAD(P)-binding Rossmann-like Domain"/>
    <property type="match status" value="1"/>
</dbReference>
<dbReference type="InterPro" id="IPR000683">
    <property type="entry name" value="Gfo/Idh/MocA-like_OxRdtase_N"/>
</dbReference>
<dbReference type="EMBL" id="AANZ01000017">
    <property type="protein sequence ID" value="EAQ78889.1"/>
    <property type="molecule type" value="Genomic_DNA"/>
</dbReference>
<dbReference type="GO" id="GO:0000166">
    <property type="term" value="F:nucleotide binding"/>
    <property type="evidence" value="ECO:0007669"/>
    <property type="project" value="InterPro"/>
</dbReference>
<proteinExistence type="predicted"/>
<evidence type="ECO:0000259" key="2">
    <source>
        <dbReference type="Pfam" id="PF19051"/>
    </source>
</evidence>
<dbReference type="InterPro" id="IPR036291">
    <property type="entry name" value="NAD(P)-bd_dom_sf"/>
</dbReference>
<dbReference type="Pfam" id="PF01408">
    <property type="entry name" value="GFO_IDH_MocA"/>
    <property type="match status" value="1"/>
</dbReference>
<dbReference type="InterPro" id="IPR043906">
    <property type="entry name" value="Gfo/Idh/MocA_OxRdtase_bact_C"/>
</dbReference>
<comment type="caution">
    <text evidence="3">The sequence shown here is derived from an EMBL/GenBank/DDBJ whole genome shotgun (WGS) entry which is preliminary data.</text>
</comment>
<dbReference type="SUPFAM" id="SSF55347">
    <property type="entry name" value="Glyceraldehyde-3-phosphate dehydrogenase-like, C-terminal domain"/>
    <property type="match status" value="1"/>
</dbReference>
<dbReference type="PANTHER" id="PTHR43818">
    <property type="entry name" value="BCDNA.GH03377"/>
    <property type="match status" value="1"/>
</dbReference>
<dbReference type="Gene3D" id="3.30.360.10">
    <property type="entry name" value="Dihydrodipicolinate Reductase, domain 2"/>
    <property type="match status" value="1"/>
</dbReference>